<feature type="domain" description="Glycosyltransferase 2-like prokaryotic type" evidence="1">
    <location>
        <begin position="57"/>
        <end position="194"/>
    </location>
</feature>
<accession>A0A5B7YDC2</accession>
<dbReference type="KEGG" id="salk:FBQ74_08010"/>
<dbReference type="EMBL" id="CP039852">
    <property type="protein sequence ID" value="QCZ93430.1"/>
    <property type="molecule type" value="Genomic_DNA"/>
</dbReference>
<evidence type="ECO:0000313" key="3">
    <source>
        <dbReference type="Proteomes" id="UP000304912"/>
    </source>
</evidence>
<gene>
    <name evidence="2" type="ORF">FBQ74_08010</name>
</gene>
<dbReference type="Pfam" id="PF10111">
    <property type="entry name" value="Glyco_tranf_2_2"/>
    <property type="match status" value="1"/>
</dbReference>
<keyword evidence="2" id="KW-0808">Transferase</keyword>
<dbReference type="Gene3D" id="3.90.550.10">
    <property type="entry name" value="Spore Coat Polysaccharide Biosynthesis Protein SpsA, Chain A"/>
    <property type="match status" value="1"/>
</dbReference>
<dbReference type="OrthoDB" id="6653642at2"/>
<dbReference type="GO" id="GO:0016740">
    <property type="term" value="F:transferase activity"/>
    <property type="evidence" value="ECO:0007669"/>
    <property type="project" value="UniProtKB-KW"/>
</dbReference>
<dbReference type="Proteomes" id="UP000304912">
    <property type="component" value="Chromosome"/>
</dbReference>
<protein>
    <submittedName>
        <fullName evidence="2">Glycosyltransferase</fullName>
    </submittedName>
</protein>
<dbReference type="InterPro" id="IPR029044">
    <property type="entry name" value="Nucleotide-diphossugar_trans"/>
</dbReference>
<sequence>MSNRFSVVTIVKNRTQQLANLINNLEQAELKPAELIVVWMAPPSDSSLIQSPHFQIHHRFATSEDLPIAQARNKGFSSCSYEKIFHLDVDCLCHPAFFSHAIEQWQDNTLYTATVVQIKQMPENADFNRVSQDKKQHVHGNSQPIPANTAFRSSVFGISKADFSRIGGFDEEYHGFGIGDIDFATRAHTAGMVLTTLNYDVYTQYRANYDYPINHLLDIVTNANVFHSKWGYYPATHWLAAFVKSGFVNNDYETKGLSVLRLPSSEEIVETLSEDIVHDTPANSSRMTA</sequence>
<name>A0A5B7YDC2_9ALTE</name>
<dbReference type="AlphaFoldDB" id="A0A5B7YDC2"/>
<organism evidence="2 3">
    <name type="scientific">Salinimonas iocasae</name>
    <dbReference type="NCBI Taxonomy" id="2572577"/>
    <lineage>
        <taxon>Bacteria</taxon>
        <taxon>Pseudomonadati</taxon>
        <taxon>Pseudomonadota</taxon>
        <taxon>Gammaproteobacteria</taxon>
        <taxon>Alteromonadales</taxon>
        <taxon>Alteromonadaceae</taxon>
        <taxon>Alteromonas/Salinimonas group</taxon>
        <taxon>Salinimonas</taxon>
    </lineage>
</organism>
<dbReference type="CDD" id="cd00761">
    <property type="entry name" value="Glyco_tranf_GTA_type"/>
    <property type="match status" value="1"/>
</dbReference>
<dbReference type="InterPro" id="IPR019290">
    <property type="entry name" value="GlycosylTrfase-like_prok"/>
</dbReference>
<evidence type="ECO:0000313" key="2">
    <source>
        <dbReference type="EMBL" id="QCZ93430.1"/>
    </source>
</evidence>
<reference evidence="2 3" key="1">
    <citation type="submission" date="2019-04" db="EMBL/GenBank/DDBJ databases">
        <title>Salinimonas iocasae sp. nov., a halophilic bacterium isolated from the outer tube casing of tubeworms in Okinawa Trough.</title>
        <authorList>
            <person name="Zhang H."/>
            <person name="Wang H."/>
            <person name="Li C."/>
        </authorList>
    </citation>
    <scope>NUCLEOTIDE SEQUENCE [LARGE SCALE GENOMIC DNA]</scope>
    <source>
        <strain evidence="2 3">KX18D6</strain>
    </source>
</reference>
<keyword evidence="3" id="KW-1185">Reference proteome</keyword>
<dbReference type="PANTHER" id="PTHR43685">
    <property type="entry name" value="GLYCOSYLTRANSFERASE"/>
    <property type="match status" value="1"/>
</dbReference>
<dbReference type="InterPro" id="IPR050834">
    <property type="entry name" value="Glycosyltransf_2"/>
</dbReference>
<dbReference type="RefSeq" id="WP_139756174.1">
    <property type="nucleotide sequence ID" value="NZ_CP039852.1"/>
</dbReference>
<proteinExistence type="predicted"/>
<dbReference type="PANTHER" id="PTHR43685:SF2">
    <property type="entry name" value="GLYCOSYLTRANSFERASE 2-LIKE DOMAIN-CONTAINING PROTEIN"/>
    <property type="match status" value="1"/>
</dbReference>
<dbReference type="SUPFAM" id="SSF53448">
    <property type="entry name" value="Nucleotide-diphospho-sugar transferases"/>
    <property type="match status" value="1"/>
</dbReference>
<evidence type="ECO:0000259" key="1">
    <source>
        <dbReference type="Pfam" id="PF10111"/>
    </source>
</evidence>